<dbReference type="OrthoDB" id="9763894at2"/>
<dbReference type="Gene3D" id="3.60.9.10">
    <property type="entry name" value="Aldehyde ferredoxin oxidoreductase, N-terminal domain"/>
    <property type="match status" value="1"/>
</dbReference>
<evidence type="ECO:0000256" key="8">
    <source>
        <dbReference type="ARBA" id="ARBA00049934"/>
    </source>
</evidence>
<dbReference type="InterPro" id="IPR036021">
    <property type="entry name" value="Tungsten_al_ferr_oxy-like_C"/>
</dbReference>
<dbReference type="EMBL" id="SLYC01000001">
    <property type="protein sequence ID" value="TCQ08082.1"/>
    <property type="molecule type" value="Genomic_DNA"/>
</dbReference>
<dbReference type="Gene3D" id="1.10.569.10">
    <property type="entry name" value="Aldehyde Ferredoxin Oxidoreductase Protein, subunit A, domain 2"/>
    <property type="match status" value="1"/>
</dbReference>
<comment type="similarity">
    <text evidence="2">Belongs to the AOR/FOR family.</text>
</comment>
<dbReference type="InterPro" id="IPR036503">
    <property type="entry name" value="Ald_Fedxn_OxRdtase_N_sf"/>
</dbReference>
<name>A0A4R2TYC9_9FIRM</name>
<gene>
    <name evidence="10" type="ORF">EDD79_1001170</name>
</gene>
<dbReference type="InterPro" id="IPR051919">
    <property type="entry name" value="W-dependent_AOR"/>
</dbReference>
<protein>
    <submittedName>
        <fullName evidence="10">Aldehyde:ferredoxin oxidoreductase</fullName>
    </submittedName>
</protein>
<evidence type="ECO:0000256" key="5">
    <source>
        <dbReference type="ARBA" id="ARBA00023002"/>
    </source>
</evidence>
<keyword evidence="3" id="KW-0004">4Fe-4S</keyword>
<dbReference type="Proteomes" id="UP000295504">
    <property type="component" value="Unassembled WGS sequence"/>
</dbReference>
<dbReference type="SMART" id="SM00790">
    <property type="entry name" value="AFOR_N"/>
    <property type="match status" value="1"/>
</dbReference>
<evidence type="ECO:0000313" key="11">
    <source>
        <dbReference type="Proteomes" id="UP000295504"/>
    </source>
</evidence>
<dbReference type="InterPro" id="IPR001203">
    <property type="entry name" value="OxRdtase_Ald_Fedxn_C"/>
</dbReference>
<dbReference type="PANTHER" id="PTHR30038:SF0">
    <property type="entry name" value="TUNGSTEN-CONTAINING ALDEHYDE FERREDOXIN OXIDOREDUCTASE"/>
    <property type="match status" value="1"/>
</dbReference>
<dbReference type="Pfam" id="PF02730">
    <property type="entry name" value="AFOR_N"/>
    <property type="match status" value="1"/>
</dbReference>
<keyword evidence="5" id="KW-0560">Oxidoreductase</keyword>
<dbReference type="SUPFAM" id="SSF56228">
    <property type="entry name" value="Aldehyde ferredoxin oxidoreductase, N-terminal domain"/>
    <property type="match status" value="1"/>
</dbReference>
<comment type="cofactor">
    <cofactor evidence="1">
        <name>[4Fe-4S] cluster</name>
        <dbReference type="ChEBI" id="CHEBI:49883"/>
    </cofactor>
</comment>
<dbReference type="InterPro" id="IPR013983">
    <property type="entry name" value="Ald_Fedxn_OxRdtase_N"/>
</dbReference>
<sequence>MYGYNGRYLRINLKTKEIKVEALDLDVANKFIGGRGLGTKFMMDEVDPKVDALSPENKLMIVTGALTGTPTPTGGRYMVVTKSPLTGTIASSNSGGFFGAELKSAGYDMVIFEDQSEEPVYLNIVDDQVELKSAEHLWGKLVGEATDLLQAEHGAKAKVLAIGPGGENLSLIAAVMNDKDRAAGRSGVGAVMGSKNLKAVVVKGSNKVGIKDEEALKAVFKESMQKIRENGVTGQGLPTYGTAVLVNIINENGVYPYKNFQAAVDENADDISGESLKDKYLVKNTACYRCPIACGRWCSVDGVEMAGPEYETLWAFGSDCGISDLKEVIKANHWCNELGLDTISTGTTLAAAMELRQLDLVKAEEIEGEPLEFGNPKSIVEWTKKLAYRDGFGDKLAVGSYRLAEMYGRPDLSMSVKKQELPAYDPRGIQGQGLQYATSNRGGCHVRGYLISPEILGLPEKLDRFSLEGKAFWAKIFQDLTASIDSLGLCLFTSFALGAEDYAKLLNAVAGTEHTAESILEAGDRVWNIEKLFNLEAGISPNEDTLPKRLLEEGIPEGPSKGWVTKLDELLPEYYALRGWTAEGIPTDEKLEALGLKTAALGLS</sequence>
<dbReference type="Gene3D" id="1.10.599.10">
    <property type="entry name" value="Aldehyde Ferredoxin Oxidoreductase Protein, subunit A, domain 3"/>
    <property type="match status" value="1"/>
</dbReference>
<evidence type="ECO:0000256" key="7">
    <source>
        <dbReference type="ARBA" id="ARBA00023014"/>
    </source>
</evidence>
<evidence type="ECO:0000259" key="9">
    <source>
        <dbReference type="SMART" id="SM00790"/>
    </source>
</evidence>
<evidence type="ECO:0000256" key="1">
    <source>
        <dbReference type="ARBA" id="ARBA00001966"/>
    </source>
</evidence>
<proteinExistence type="inferred from homology"/>
<comment type="cofactor">
    <cofactor evidence="8">
        <name>tungstopterin</name>
        <dbReference type="ChEBI" id="CHEBI:30402"/>
    </cofactor>
</comment>
<keyword evidence="7" id="KW-0411">Iron-sulfur</keyword>
<evidence type="ECO:0000256" key="3">
    <source>
        <dbReference type="ARBA" id="ARBA00022485"/>
    </source>
</evidence>
<keyword evidence="4" id="KW-0479">Metal-binding</keyword>
<dbReference type="Pfam" id="PF01314">
    <property type="entry name" value="AFOR_C"/>
    <property type="match status" value="1"/>
</dbReference>
<comment type="caution">
    <text evidence="10">The sequence shown here is derived from an EMBL/GenBank/DDBJ whole genome shotgun (WGS) entry which is preliminary data.</text>
</comment>
<dbReference type="SUPFAM" id="SSF48310">
    <property type="entry name" value="Aldehyde ferredoxin oxidoreductase, C-terminal domains"/>
    <property type="match status" value="1"/>
</dbReference>
<feature type="domain" description="Aldehyde ferredoxin oxidoreductase N-terminal" evidence="9">
    <location>
        <begin position="4"/>
        <end position="206"/>
    </location>
</feature>
<evidence type="ECO:0000256" key="2">
    <source>
        <dbReference type="ARBA" id="ARBA00011032"/>
    </source>
</evidence>
<dbReference type="InterPro" id="IPR013985">
    <property type="entry name" value="Ald_Fedxn_OxRdtase_dom3"/>
</dbReference>
<dbReference type="GO" id="GO:0009055">
    <property type="term" value="F:electron transfer activity"/>
    <property type="evidence" value="ECO:0007669"/>
    <property type="project" value="InterPro"/>
</dbReference>
<dbReference type="PANTHER" id="PTHR30038">
    <property type="entry name" value="ALDEHYDE FERREDOXIN OXIDOREDUCTASE"/>
    <property type="match status" value="1"/>
</dbReference>
<evidence type="ECO:0000313" key="10">
    <source>
        <dbReference type="EMBL" id="TCQ08082.1"/>
    </source>
</evidence>
<dbReference type="InterPro" id="IPR013984">
    <property type="entry name" value="Ald_Fedxn_OxRdtase_dom2"/>
</dbReference>
<reference evidence="10 11" key="1">
    <citation type="submission" date="2019-03" db="EMBL/GenBank/DDBJ databases">
        <title>Genomic Encyclopedia of Type Strains, Phase IV (KMG-IV): sequencing the most valuable type-strain genomes for metagenomic binning, comparative biology and taxonomic classification.</title>
        <authorList>
            <person name="Goeker M."/>
        </authorList>
    </citation>
    <scope>NUCLEOTIDE SEQUENCE [LARGE SCALE GENOMIC DNA]</scope>
    <source>
        <strain evidence="10 11">DSM 100013</strain>
    </source>
</reference>
<dbReference type="GO" id="GO:0046872">
    <property type="term" value="F:metal ion binding"/>
    <property type="evidence" value="ECO:0007669"/>
    <property type="project" value="UniProtKB-KW"/>
</dbReference>
<keyword evidence="11" id="KW-1185">Reference proteome</keyword>
<dbReference type="GO" id="GO:0016625">
    <property type="term" value="F:oxidoreductase activity, acting on the aldehyde or oxo group of donors, iron-sulfur protein as acceptor"/>
    <property type="evidence" value="ECO:0007669"/>
    <property type="project" value="InterPro"/>
</dbReference>
<keyword evidence="6" id="KW-0408">Iron</keyword>
<evidence type="ECO:0000256" key="6">
    <source>
        <dbReference type="ARBA" id="ARBA00023004"/>
    </source>
</evidence>
<evidence type="ECO:0000256" key="4">
    <source>
        <dbReference type="ARBA" id="ARBA00022723"/>
    </source>
</evidence>
<dbReference type="GO" id="GO:0051539">
    <property type="term" value="F:4 iron, 4 sulfur cluster binding"/>
    <property type="evidence" value="ECO:0007669"/>
    <property type="project" value="UniProtKB-KW"/>
</dbReference>
<dbReference type="RefSeq" id="WP_132847252.1">
    <property type="nucleotide sequence ID" value="NZ_CP058648.1"/>
</dbReference>
<dbReference type="AlphaFoldDB" id="A0A4R2TYC9"/>
<accession>A0A4R2TYC9</accession>
<organism evidence="10 11">
    <name type="scientific">Serpentinicella alkaliphila</name>
    <dbReference type="NCBI Taxonomy" id="1734049"/>
    <lineage>
        <taxon>Bacteria</taxon>
        <taxon>Bacillati</taxon>
        <taxon>Bacillota</taxon>
        <taxon>Clostridia</taxon>
        <taxon>Peptostreptococcales</taxon>
        <taxon>Natronincolaceae</taxon>
        <taxon>Serpentinicella</taxon>
    </lineage>
</organism>